<dbReference type="AlphaFoldDB" id="A0A816B927"/>
<evidence type="ECO:0000256" key="2">
    <source>
        <dbReference type="SAM" id="SignalP"/>
    </source>
</evidence>
<feature type="transmembrane region" description="Helical" evidence="1">
    <location>
        <begin position="228"/>
        <end position="250"/>
    </location>
</feature>
<evidence type="ECO:0000256" key="1">
    <source>
        <dbReference type="SAM" id="Phobius"/>
    </source>
</evidence>
<comment type="caution">
    <text evidence="3">The sequence shown here is derived from an EMBL/GenBank/DDBJ whole genome shotgun (WGS) entry which is preliminary data.</text>
</comment>
<keyword evidence="1" id="KW-0472">Membrane</keyword>
<sequence length="406" mass="46428">MITRKLFVTLSFLSSIFASMQQVSDNSSSLIEMSNDNSSISTLIIDEESALSIPEAVFDNNYSEEIANGSDTTPQKFHSGPQYETISSFTDKETVRLNFSLFSLANFSDESKSIVAESFNRMNVYPSMVSIPVRSNHSIDILKYYRFTIRQFKTKLEKILDMEQLFVKRTAQRNFDHFANSLLLKRLNPKEKYSVCIYYYRDNVSTEIPDLFICQEIMHDHLKHSVHGLLFILTQYSVIIGILVVLQGLFSMRKRRLAHIVHQHLINKSQRLRSTLSSISLVRQSFSSMDGPAGLYQHTSHDESKFKKRIISSPAIVLTQPSTPSCHSSDEKEPFLRLAPTKNHVHFLLGLDENDDTESDCIDNQQIPTMNVDEIYGDRCDALLSMAHILDTNKPWSRQSHSILPV</sequence>
<reference evidence="3" key="1">
    <citation type="submission" date="2021-02" db="EMBL/GenBank/DDBJ databases">
        <authorList>
            <person name="Nowell W R."/>
        </authorList>
    </citation>
    <scope>NUCLEOTIDE SEQUENCE</scope>
</reference>
<organism evidence="3 4">
    <name type="scientific">Adineta ricciae</name>
    <name type="common">Rotifer</name>
    <dbReference type="NCBI Taxonomy" id="249248"/>
    <lineage>
        <taxon>Eukaryota</taxon>
        <taxon>Metazoa</taxon>
        <taxon>Spiralia</taxon>
        <taxon>Gnathifera</taxon>
        <taxon>Rotifera</taxon>
        <taxon>Eurotatoria</taxon>
        <taxon>Bdelloidea</taxon>
        <taxon>Adinetida</taxon>
        <taxon>Adinetidae</taxon>
        <taxon>Adineta</taxon>
    </lineage>
</organism>
<protein>
    <submittedName>
        <fullName evidence="3">Uncharacterized protein</fullName>
    </submittedName>
</protein>
<dbReference type="EMBL" id="CAJNOR010006901">
    <property type="protein sequence ID" value="CAF1606199.1"/>
    <property type="molecule type" value="Genomic_DNA"/>
</dbReference>
<proteinExistence type="predicted"/>
<feature type="chain" id="PRO_5032555927" evidence="2">
    <location>
        <begin position="19"/>
        <end position="406"/>
    </location>
</feature>
<evidence type="ECO:0000313" key="3">
    <source>
        <dbReference type="EMBL" id="CAF1606199.1"/>
    </source>
</evidence>
<gene>
    <name evidence="3" type="ORF">XAT740_LOCUS48308</name>
</gene>
<keyword evidence="4" id="KW-1185">Reference proteome</keyword>
<keyword evidence="1" id="KW-1133">Transmembrane helix</keyword>
<evidence type="ECO:0000313" key="4">
    <source>
        <dbReference type="Proteomes" id="UP000663828"/>
    </source>
</evidence>
<keyword evidence="2" id="KW-0732">Signal</keyword>
<accession>A0A816B927</accession>
<feature type="signal peptide" evidence="2">
    <location>
        <begin position="1"/>
        <end position="18"/>
    </location>
</feature>
<dbReference type="Proteomes" id="UP000663828">
    <property type="component" value="Unassembled WGS sequence"/>
</dbReference>
<keyword evidence="1" id="KW-0812">Transmembrane</keyword>
<name>A0A816B927_ADIRI</name>